<evidence type="ECO:0000259" key="5">
    <source>
        <dbReference type="SMART" id="SM00382"/>
    </source>
</evidence>
<dbReference type="InterPro" id="IPR003959">
    <property type="entry name" value="ATPase_AAA_core"/>
</dbReference>
<organism evidence="6 7">
    <name type="scientific">Desulfatibacillum alkenivorans DSM 16219</name>
    <dbReference type="NCBI Taxonomy" id="1121393"/>
    <lineage>
        <taxon>Bacteria</taxon>
        <taxon>Pseudomonadati</taxon>
        <taxon>Thermodesulfobacteriota</taxon>
        <taxon>Desulfobacteria</taxon>
        <taxon>Desulfobacterales</taxon>
        <taxon>Desulfatibacillaceae</taxon>
        <taxon>Desulfatibacillum</taxon>
    </lineage>
</organism>
<dbReference type="InterPro" id="IPR041569">
    <property type="entry name" value="AAA_lid_3"/>
</dbReference>
<keyword evidence="3" id="KW-0175">Coiled coil</keyword>
<dbReference type="InterPro" id="IPR011990">
    <property type="entry name" value="TPR-like_helical_dom_sf"/>
</dbReference>
<dbReference type="InterPro" id="IPR050168">
    <property type="entry name" value="AAA_ATPase_domain"/>
</dbReference>
<proteinExistence type="inferred from homology"/>
<dbReference type="Pfam" id="PF00004">
    <property type="entry name" value="AAA"/>
    <property type="match status" value="1"/>
</dbReference>
<keyword evidence="7" id="KW-1185">Reference proteome</keyword>
<dbReference type="Gene3D" id="1.25.40.10">
    <property type="entry name" value="Tetratricopeptide repeat domain"/>
    <property type="match status" value="1"/>
</dbReference>
<dbReference type="GO" id="GO:0016887">
    <property type="term" value="F:ATP hydrolysis activity"/>
    <property type="evidence" value="ECO:0007669"/>
    <property type="project" value="InterPro"/>
</dbReference>
<dbReference type="PANTHER" id="PTHR23077:SF171">
    <property type="entry name" value="NUCLEAR VALOSIN-CONTAINING PROTEIN-LIKE"/>
    <property type="match status" value="1"/>
</dbReference>
<feature type="domain" description="AAA+ ATPase" evidence="5">
    <location>
        <begin position="203"/>
        <end position="340"/>
    </location>
</feature>
<dbReference type="InterPro" id="IPR003593">
    <property type="entry name" value="AAA+_ATPase"/>
</dbReference>
<reference evidence="7" key="1">
    <citation type="submission" date="2016-11" db="EMBL/GenBank/DDBJ databases">
        <authorList>
            <person name="Varghese N."/>
            <person name="Submissions S."/>
        </authorList>
    </citation>
    <scope>NUCLEOTIDE SEQUENCE [LARGE SCALE GENOMIC DNA]</scope>
    <source>
        <strain evidence="7">DSM 16219</strain>
    </source>
</reference>
<dbReference type="AlphaFoldDB" id="A0A1M6KKE3"/>
<accession>A0A1M6KKE3</accession>
<dbReference type="OrthoDB" id="9809379at2"/>
<dbReference type="Gene3D" id="3.40.50.300">
    <property type="entry name" value="P-loop containing nucleotide triphosphate hydrolases"/>
    <property type="match status" value="1"/>
</dbReference>
<dbReference type="Proteomes" id="UP000183994">
    <property type="component" value="Unassembled WGS sequence"/>
</dbReference>
<evidence type="ECO:0000313" key="6">
    <source>
        <dbReference type="EMBL" id="SHJ59301.1"/>
    </source>
</evidence>
<dbReference type="FunFam" id="3.40.50.300:FF:001025">
    <property type="entry name" value="ATPase family, AAA domain-containing 2B"/>
    <property type="match status" value="1"/>
</dbReference>
<evidence type="ECO:0000313" key="7">
    <source>
        <dbReference type="Proteomes" id="UP000183994"/>
    </source>
</evidence>
<name>A0A1M6KKE3_9BACT</name>
<evidence type="ECO:0000256" key="2">
    <source>
        <dbReference type="ARBA" id="ARBA00022840"/>
    </source>
</evidence>
<dbReference type="EMBL" id="FQZU01000009">
    <property type="protein sequence ID" value="SHJ59301.1"/>
    <property type="molecule type" value="Genomic_DNA"/>
</dbReference>
<dbReference type="InterPro" id="IPR027417">
    <property type="entry name" value="P-loop_NTPase"/>
</dbReference>
<protein>
    <submittedName>
        <fullName evidence="6">ATPase family associated with various cellular activities (AAA)</fullName>
    </submittedName>
</protein>
<evidence type="ECO:0000256" key="1">
    <source>
        <dbReference type="ARBA" id="ARBA00022741"/>
    </source>
</evidence>
<dbReference type="Gene3D" id="1.10.8.60">
    <property type="match status" value="1"/>
</dbReference>
<dbReference type="InterPro" id="IPR003960">
    <property type="entry name" value="ATPase_AAA_CS"/>
</dbReference>
<dbReference type="GO" id="GO:0005524">
    <property type="term" value="F:ATP binding"/>
    <property type="evidence" value="ECO:0007669"/>
    <property type="project" value="UniProtKB-KW"/>
</dbReference>
<gene>
    <name evidence="6" type="ORF">SAMN02745216_01921</name>
</gene>
<dbReference type="SMART" id="SM00382">
    <property type="entry name" value="AAA"/>
    <property type="match status" value="1"/>
</dbReference>
<evidence type="ECO:0000256" key="4">
    <source>
        <dbReference type="RuleBase" id="RU003651"/>
    </source>
</evidence>
<dbReference type="Pfam" id="PF17862">
    <property type="entry name" value="AAA_lid_3"/>
    <property type="match status" value="1"/>
</dbReference>
<dbReference type="STRING" id="1121393.SAMN02745216_01921"/>
<sequence length="449" mass="48922">MNHATLKTLITSYNADPGAQGLLMAIVRACLELEEYQTGLELLANQDAGLGRLSPEEQADAAKLCLKGKAPELALSVCLDGDPRCLVLRARALLELDRRKEARDLYASALEKNSALEDLHFEALLEAKAVEQTCAGKGKVTHLRVMANGDGDEPELNRLLAPPEQPVTFEDVGGLDGIKQQIRRKIILPFQKPAIFQKFRKKAGGGILLYGPPGCGKTLLAKATAGECQAAFFSVAISDILDMYVGESERKLNAIFENARLEAPSVIFFDELEAIGGKRRFFSEGASSNLVSQFLYELDGYSQNNQGLLVLGATNAPWAVDPAFCRPGRFDRVFVPPPDREARERIIEIHLKERPVADSLSPKALAKATGGFSGADLCNLVETACDFAIDASLTSGEERPLTSEFFQTALKEVMPTIMEWLTTAGKYAGRANESGQYNDVLEFLTKHGQ</sequence>
<dbReference type="PANTHER" id="PTHR23077">
    <property type="entry name" value="AAA-FAMILY ATPASE"/>
    <property type="match status" value="1"/>
</dbReference>
<dbReference type="PROSITE" id="PS00674">
    <property type="entry name" value="AAA"/>
    <property type="match status" value="1"/>
</dbReference>
<keyword evidence="1 4" id="KW-0547">Nucleotide-binding</keyword>
<evidence type="ECO:0000256" key="3">
    <source>
        <dbReference type="ARBA" id="ARBA00023054"/>
    </source>
</evidence>
<comment type="similarity">
    <text evidence="4">Belongs to the AAA ATPase family.</text>
</comment>
<dbReference type="SUPFAM" id="SSF52540">
    <property type="entry name" value="P-loop containing nucleoside triphosphate hydrolases"/>
    <property type="match status" value="1"/>
</dbReference>
<keyword evidence="2 4" id="KW-0067">ATP-binding</keyword>